<accession>A0A813QIR0</accession>
<dbReference type="AlphaFoldDB" id="A0A813QIR0"/>
<dbReference type="GO" id="GO:0016020">
    <property type="term" value="C:membrane"/>
    <property type="evidence" value="ECO:0007669"/>
    <property type="project" value="TreeGrafter"/>
</dbReference>
<gene>
    <name evidence="6" type="ORF">GPM918_LOCUS1767</name>
    <name evidence="7" type="ORF">OVA965_LOCUS7996</name>
    <name evidence="8" type="ORF">SRO942_LOCUS1767</name>
    <name evidence="9" type="ORF">TMI583_LOCUS7992</name>
</gene>
<keyword evidence="4" id="KW-0812">Transmembrane</keyword>
<feature type="transmembrane region" description="Helical" evidence="4">
    <location>
        <begin position="262"/>
        <end position="280"/>
    </location>
</feature>
<proteinExistence type="predicted"/>
<reference evidence="6" key="1">
    <citation type="submission" date="2021-02" db="EMBL/GenBank/DDBJ databases">
        <authorList>
            <person name="Nowell W R."/>
        </authorList>
    </citation>
    <scope>NUCLEOTIDE SEQUENCE</scope>
</reference>
<dbReference type="PROSITE" id="PS00455">
    <property type="entry name" value="AMP_BINDING"/>
    <property type="match status" value="1"/>
</dbReference>
<dbReference type="EMBL" id="CAJNOK010002625">
    <property type="protein sequence ID" value="CAF0868306.1"/>
    <property type="molecule type" value="Genomic_DNA"/>
</dbReference>
<dbReference type="Pfam" id="PF00501">
    <property type="entry name" value="AMP-binding"/>
    <property type="match status" value="1"/>
</dbReference>
<evidence type="ECO:0000256" key="4">
    <source>
        <dbReference type="SAM" id="Phobius"/>
    </source>
</evidence>
<evidence type="ECO:0000313" key="6">
    <source>
        <dbReference type="EMBL" id="CAF0768072.1"/>
    </source>
</evidence>
<keyword evidence="4" id="KW-0472">Membrane</keyword>
<keyword evidence="2" id="KW-0276">Fatty acid metabolism</keyword>
<evidence type="ECO:0000259" key="5">
    <source>
        <dbReference type="Pfam" id="PF00501"/>
    </source>
</evidence>
<dbReference type="InterPro" id="IPR042099">
    <property type="entry name" value="ANL_N_sf"/>
</dbReference>
<dbReference type="Proteomes" id="UP000663829">
    <property type="component" value="Unassembled WGS sequence"/>
</dbReference>
<keyword evidence="10" id="KW-1185">Reference proteome</keyword>
<keyword evidence="4" id="KW-1133">Transmembrane helix</keyword>
<evidence type="ECO:0000313" key="7">
    <source>
        <dbReference type="EMBL" id="CAF0868306.1"/>
    </source>
</evidence>
<dbReference type="Proteomes" id="UP000682733">
    <property type="component" value="Unassembled WGS sequence"/>
</dbReference>
<feature type="domain" description="AMP-dependent synthetase/ligase" evidence="5">
    <location>
        <begin position="87"/>
        <end position="491"/>
    </location>
</feature>
<evidence type="ECO:0000256" key="3">
    <source>
        <dbReference type="ARBA" id="ARBA00026121"/>
    </source>
</evidence>
<dbReference type="GO" id="GO:0005783">
    <property type="term" value="C:endoplasmic reticulum"/>
    <property type="evidence" value="ECO:0007669"/>
    <property type="project" value="TreeGrafter"/>
</dbReference>
<sequence length="668" mass="75963">MFVTAIIALIIIVVIYYIFEFRNRPCIPPISAVEIDPEEHIYVHPDYVHGLKDHREFNVQTLYEVIKYGASSNAKKPLFCFRKSSEEPFQHYTYEQVYETIHQIGSGIIDMGLKPTNDTFIGIYGSANVNYVMFLYALWPFSFVSVGLYDSLGKDGVKFIVKHAELQMIFADELVRVKNILEWKEEKSTLKVIVSLIEVTDELKELAKQKQVELITYKSLIERGKQNPHEPVPPTPADIAMIMYTSGSTGEPKGCVITHEGIICSMVGVSVAVDLVSLMGENAPRVLNFMPLAHLFGCGTCIAITYLGGTVGFWQGKVDKLMDDFRDFKPTLLTMVPRLLNKLYDRVMSETRKKGLLARGFVKLAVKAKLAHMRRGNSNPNTIWDYLLFNAIRQRFGGQINRVVSTSAPLSPNVADFCRAAFSCIFIEAYGQTECTVGCWQTLTDMASGEVGVPTPVNYLKLIDVPEKDYYAKNGVGEICLKSPAVFKCYLKDEEKTRETIDEKEWLHTGDVGQWTKHNTLKIIDRKKNMYKLSQGEYIAPEKIEEVYGRSHFISQIYVYGNSFQSFPVAIIALHDEHVKKWAKKANIDETELNHDSEKLKEAVLQDMTERGKKGGLMSYEQVKKIGFIKEPFTIENGLLTPTFKARRYAVEKKYKQTLEDLYKGVEY</sequence>
<dbReference type="PANTHER" id="PTHR43272">
    <property type="entry name" value="LONG-CHAIN-FATTY-ACID--COA LIGASE"/>
    <property type="match status" value="1"/>
</dbReference>
<dbReference type="EC" id="6.2.1.3" evidence="3"/>
<keyword evidence="2" id="KW-0443">Lipid metabolism</keyword>
<dbReference type="InterPro" id="IPR020845">
    <property type="entry name" value="AMP-binding_CS"/>
</dbReference>
<evidence type="ECO:0000313" key="10">
    <source>
        <dbReference type="Proteomes" id="UP000663829"/>
    </source>
</evidence>
<dbReference type="GO" id="GO:0004467">
    <property type="term" value="F:long-chain fatty acid-CoA ligase activity"/>
    <property type="evidence" value="ECO:0007669"/>
    <property type="project" value="UniProtKB-EC"/>
</dbReference>
<evidence type="ECO:0000256" key="1">
    <source>
        <dbReference type="ARBA" id="ARBA00022598"/>
    </source>
</evidence>
<feature type="transmembrane region" description="Helical" evidence="4">
    <location>
        <begin position="292"/>
        <end position="314"/>
    </location>
</feature>
<dbReference type="Proteomes" id="UP000677228">
    <property type="component" value="Unassembled WGS sequence"/>
</dbReference>
<dbReference type="PANTHER" id="PTHR43272:SF107">
    <property type="entry name" value="LONG-CHAIN-FATTY-ACID--COA LIGASE 5"/>
    <property type="match status" value="1"/>
</dbReference>
<organism evidence="6 10">
    <name type="scientific">Didymodactylos carnosus</name>
    <dbReference type="NCBI Taxonomy" id="1234261"/>
    <lineage>
        <taxon>Eukaryota</taxon>
        <taxon>Metazoa</taxon>
        <taxon>Spiralia</taxon>
        <taxon>Gnathifera</taxon>
        <taxon>Rotifera</taxon>
        <taxon>Eurotatoria</taxon>
        <taxon>Bdelloidea</taxon>
        <taxon>Philodinida</taxon>
        <taxon>Philodinidae</taxon>
        <taxon>Didymodactylos</taxon>
    </lineage>
</organism>
<name>A0A813QIR0_9BILA</name>
<evidence type="ECO:0000313" key="8">
    <source>
        <dbReference type="EMBL" id="CAF3549846.1"/>
    </source>
</evidence>
<comment type="caution">
    <text evidence="6">The sequence shown here is derived from an EMBL/GenBank/DDBJ whole genome shotgun (WGS) entry which is preliminary data.</text>
</comment>
<feature type="transmembrane region" description="Helical" evidence="4">
    <location>
        <begin position="6"/>
        <end position="22"/>
    </location>
</feature>
<evidence type="ECO:0000313" key="9">
    <source>
        <dbReference type="EMBL" id="CAF3653123.1"/>
    </source>
</evidence>
<dbReference type="Gene3D" id="3.40.50.12780">
    <property type="entry name" value="N-terminal domain of ligase-like"/>
    <property type="match status" value="1"/>
</dbReference>
<dbReference type="OrthoDB" id="1700726at2759"/>
<dbReference type="EMBL" id="CAJNOQ010000176">
    <property type="protein sequence ID" value="CAF0768072.1"/>
    <property type="molecule type" value="Genomic_DNA"/>
</dbReference>
<dbReference type="EMBL" id="CAJOBC010000176">
    <property type="protein sequence ID" value="CAF3549846.1"/>
    <property type="molecule type" value="Genomic_DNA"/>
</dbReference>
<dbReference type="EMBL" id="CAJOBA010002626">
    <property type="protein sequence ID" value="CAF3653123.1"/>
    <property type="molecule type" value="Genomic_DNA"/>
</dbReference>
<protein>
    <recommendedName>
        <fullName evidence="3">long-chain-fatty-acid--CoA ligase</fullName>
        <ecNumber evidence="3">6.2.1.3</ecNumber>
    </recommendedName>
</protein>
<keyword evidence="1" id="KW-0436">Ligase</keyword>
<dbReference type="InterPro" id="IPR000873">
    <property type="entry name" value="AMP-dep_synth/lig_dom"/>
</dbReference>
<dbReference type="Proteomes" id="UP000681722">
    <property type="component" value="Unassembled WGS sequence"/>
</dbReference>
<dbReference type="SUPFAM" id="SSF56801">
    <property type="entry name" value="Acetyl-CoA synthetase-like"/>
    <property type="match status" value="1"/>
</dbReference>
<evidence type="ECO:0000256" key="2">
    <source>
        <dbReference type="ARBA" id="ARBA00022832"/>
    </source>
</evidence>